<gene>
    <name evidence="3" type="ORF">WMSIL1_LOCUS14875</name>
    <name evidence="1" type="ORF">WMSIL1_LOCUS1689</name>
    <name evidence="2" type="ORF">WMSIL1_LOCUS5667</name>
</gene>
<dbReference type="EMBL" id="CABIJS010000039">
    <property type="protein sequence ID" value="VUZ40670.1"/>
    <property type="molecule type" value="Genomic_DNA"/>
</dbReference>
<keyword evidence="4" id="KW-1185">Reference proteome</keyword>
<organism evidence="2 4">
    <name type="scientific">Hymenolepis diminuta</name>
    <name type="common">Rat tapeworm</name>
    <dbReference type="NCBI Taxonomy" id="6216"/>
    <lineage>
        <taxon>Eukaryota</taxon>
        <taxon>Metazoa</taxon>
        <taxon>Spiralia</taxon>
        <taxon>Lophotrochozoa</taxon>
        <taxon>Platyhelminthes</taxon>
        <taxon>Cestoda</taxon>
        <taxon>Eucestoda</taxon>
        <taxon>Cyclophyllidea</taxon>
        <taxon>Hymenolepididae</taxon>
        <taxon>Hymenolepis</taxon>
    </lineage>
</organism>
<evidence type="ECO:0000313" key="1">
    <source>
        <dbReference type="EMBL" id="VUZ40670.1"/>
    </source>
</evidence>
<sequence>MQRSGHQIKCGSGVNQQEFGDHKYGDRILSETALQNVSTLRKTRNECWLCNDLYFAHDCVAKGTERSGRKAKQDVELVFVIVIERKAVSKVNAVRKMQNGDIPLKPKTNVVFCSRHPRQRL</sequence>
<evidence type="ECO:0000313" key="2">
    <source>
        <dbReference type="EMBL" id="VUZ45859.1"/>
    </source>
</evidence>
<dbReference type="Proteomes" id="UP000321570">
    <property type="component" value="Unassembled WGS sequence"/>
</dbReference>
<accession>A0A564YFZ1</accession>
<dbReference type="EMBL" id="CABIJS010000718">
    <property type="protein sequence ID" value="VUZ57414.1"/>
    <property type="molecule type" value="Genomic_DNA"/>
</dbReference>
<reference evidence="2 4" key="1">
    <citation type="submission" date="2019-07" db="EMBL/GenBank/DDBJ databases">
        <authorList>
            <person name="Jastrzebski P J."/>
            <person name="Paukszto L."/>
            <person name="Jastrzebski P J."/>
        </authorList>
    </citation>
    <scope>NUCLEOTIDE SEQUENCE [LARGE SCALE GENOMIC DNA]</scope>
    <source>
        <strain evidence="2 4">WMS-il1</strain>
    </source>
</reference>
<dbReference type="EMBL" id="CABIJS010000188">
    <property type="protein sequence ID" value="VUZ45859.1"/>
    <property type="molecule type" value="Genomic_DNA"/>
</dbReference>
<protein>
    <submittedName>
        <fullName evidence="2">Uncharacterized protein</fullName>
    </submittedName>
</protein>
<proteinExistence type="predicted"/>
<evidence type="ECO:0000313" key="4">
    <source>
        <dbReference type="Proteomes" id="UP000321570"/>
    </source>
</evidence>
<dbReference type="AlphaFoldDB" id="A0A564YFZ1"/>
<name>A0A564YFZ1_HYMDI</name>
<evidence type="ECO:0000313" key="3">
    <source>
        <dbReference type="EMBL" id="VUZ57414.1"/>
    </source>
</evidence>